<gene>
    <name evidence="3" type="ORF">SMACR_12815</name>
</gene>
<evidence type="ECO:0000313" key="4">
    <source>
        <dbReference type="Proteomes" id="UP000433876"/>
    </source>
</evidence>
<evidence type="ECO:0000313" key="3">
    <source>
        <dbReference type="EMBL" id="KAA8629432.1"/>
    </source>
</evidence>
<dbReference type="AlphaFoldDB" id="A0A8S8ZMB2"/>
<evidence type="ECO:0000256" key="2">
    <source>
        <dbReference type="SAM" id="SignalP"/>
    </source>
</evidence>
<reference evidence="3 4" key="1">
    <citation type="submission" date="2017-07" db="EMBL/GenBank/DDBJ databases">
        <title>Genome sequence of the Sordaria macrospora wild type strain R19027.</title>
        <authorList>
            <person name="Nowrousian M."/>
            <person name="Teichert I."/>
            <person name="Kueck U."/>
        </authorList>
    </citation>
    <scope>NUCLEOTIDE SEQUENCE [LARGE SCALE GENOMIC DNA]</scope>
    <source>
        <strain evidence="3 4">R19027</strain>
        <tissue evidence="3">Mycelium</tissue>
    </source>
</reference>
<sequence>MQSFASLIVVSLALATKAQTQSLQTSTATNSIITTPLTNPLLPQPTATTVVGTTTNNEPTDVPTGRVSECPIIISTASVCSTCMTIDCVTEKTVTVGCTCANPPMTVFQSWGCEKGCDALPGGCKTLYKVVSEAGGCSGSEDNGVGATITTTKTTTTGGGFGNGTSSAVLSISSGQPIGPIQPSVSGLISTNAAGRRTMPFIRFW</sequence>
<comment type="caution">
    <text evidence="3">The sequence shown here is derived from an EMBL/GenBank/DDBJ whole genome shotgun (WGS) entry which is preliminary data.</text>
</comment>
<dbReference type="EMBL" id="NMPR01000136">
    <property type="protein sequence ID" value="KAA8629432.1"/>
    <property type="molecule type" value="Genomic_DNA"/>
</dbReference>
<evidence type="ECO:0000256" key="1">
    <source>
        <dbReference type="SAM" id="MobiDB-lite"/>
    </source>
</evidence>
<feature type="region of interest" description="Disordered" evidence="1">
    <location>
        <begin position="44"/>
        <end position="63"/>
    </location>
</feature>
<keyword evidence="2" id="KW-0732">Signal</keyword>
<feature type="compositionally biased region" description="Low complexity" evidence="1">
    <location>
        <begin position="44"/>
        <end position="60"/>
    </location>
</feature>
<accession>A0A8S8ZMB2</accession>
<dbReference type="VEuPathDB" id="FungiDB:SMAC_12815"/>
<name>A0A8S8ZMB2_SORMA</name>
<feature type="chain" id="PRO_5035851187" evidence="2">
    <location>
        <begin position="21"/>
        <end position="205"/>
    </location>
</feature>
<protein>
    <submittedName>
        <fullName evidence="3">Uncharacterized protein</fullName>
    </submittedName>
</protein>
<organism evidence="3 4">
    <name type="scientific">Sordaria macrospora</name>
    <dbReference type="NCBI Taxonomy" id="5147"/>
    <lineage>
        <taxon>Eukaryota</taxon>
        <taxon>Fungi</taxon>
        <taxon>Dikarya</taxon>
        <taxon>Ascomycota</taxon>
        <taxon>Pezizomycotina</taxon>
        <taxon>Sordariomycetes</taxon>
        <taxon>Sordariomycetidae</taxon>
        <taxon>Sordariales</taxon>
        <taxon>Sordariaceae</taxon>
        <taxon>Sordaria</taxon>
    </lineage>
</organism>
<dbReference type="Proteomes" id="UP000433876">
    <property type="component" value="Unassembled WGS sequence"/>
</dbReference>
<feature type="signal peptide" evidence="2">
    <location>
        <begin position="1"/>
        <end position="20"/>
    </location>
</feature>
<proteinExistence type="predicted"/>